<dbReference type="AlphaFoldDB" id="A0A8J5WJ46"/>
<evidence type="ECO:0000313" key="3">
    <source>
        <dbReference type="Proteomes" id="UP000729402"/>
    </source>
</evidence>
<name>A0A8J5WJ46_ZIZPA</name>
<proteinExistence type="predicted"/>
<gene>
    <name evidence="2" type="ORF">GUJ93_ZPchr0012g20473</name>
</gene>
<keyword evidence="1" id="KW-0472">Membrane</keyword>
<reference evidence="2" key="1">
    <citation type="journal article" date="2021" name="bioRxiv">
        <title>Whole Genome Assembly and Annotation of Northern Wild Rice, Zizania palustris L., Supports a Whole Genome Duplication in the Zizania Genus.</title>
        <authorList>
            <person name="Haas M."/>
            <person name="Kono T."/>
            <person name="Macchietto M."/>
            <person name="Millas R."/>
            <person name="McGilp L."/>
            <person name="Shao M."/>
            <person name="Duquette J."/>
            <person name="Hirsch C.N."/>
            <person name="Kimball J."/>
        </authorList>
    </citation>
    <scope>NUCLEOTIDE SEQUENCE</scope>
    <source>
        <tissue evidence="2">Fresh leaf tissue</tissue>
    </source>
</reference>
<dbReference type="Proteomes" id="UP000729402">
    <property type="component" value="Unassembled WGS sequence"/>
</dbReference>
<protein>
    <submittedName>
        <fullName evidence="2">Uncharacterized protein</fullName>
    </submittedName>
</protein>
<organism evidence="2 3">
    <name type="scientific">Zizania palustris</name>
    <name type="common">Northern wild rice</name>
    <dbReference type="NCBI Taxonomy" id="103762"/>
    <lineage>
        <taxon>Eukaryota</taxon>
        <taxon>Viridiplantae</taxon>
        <taxon>Streptophyta</taxon>
        <taxon>Embryophyta</taxon>
        <taxon>Tracheophyta</taxon>
        <taxon>Spermatophyta</taxon>
        <taxon>Magnoliopsida</taxon>
        <taxon>Liliopsida</taxon>
        <taxon>Poales</taxon>
        <taxon>Poaceae</taxon>
        <taxon>BOP clade</taxon>
        <taxon>Oryzoideae</taxon>
        <taxon>Oryzeae</taxon>
        <taxon>Zizaniinae</taxon>
        <taxon>Zizania</taxon>
    </lineage>
</organism>
<reference evidence="2" key="2">
    <citation type="submission" date="2021-02" db="EMBL/GenBank/DDBJ databases">
        <authorList>
            <person name="Kimball J.A."/>
            <person name="Haas M.W."/>
            <person name="Macchietto M."/>
            <person name="Kono T."/>
            <person name="Duquette J."/>
            <person name="Shao M."/>
        </authorList>
    </citation>
    <scope>NUCLEOTIDE SEQUENCE</scope>
    <source>
        <tissue evidence="2">Fresh leaf tissue</tissue>
    </source>
</reference>
<evidence type="ECO:0000256" key="1">
    <source>
        <dbReference type="SAM" id="Phobius"/>
    </source>
</evidence>
<keyword evidence="3" id="KW-1185">Reference proteome</keyword>
<comment type="caution">
    <text evidence="2">The sequence shown here is derived from an EMBL/GenBank/DDBJ whole genome shotgun (WGS) entry which is preliminary data.</text>
</comment>
<keyword evidence="1" id="KW-0812">Transmembrane</keyword>
<sequence>MSMHDEQAAAAVWHERGNAVMGMDHWTIRLTVECDLTCVSVETVVVVVVLGRRFACPDELPRCCISSCLILHLILVACSGLGWLVGAAGLEIRR</sequence>
<keyword evidence="1" id="KW-1133">Transmembrane helix</keyword>
<dbReference type="EMBL" id="JAAALK010000080">
    <property type="protein sequence ID" value="KAG8092603.1"/>
    <property type="molecule type" value="Genomic_DNA"/>
</dbReference>
<evidence type="ECO:0000313" key="2">
    <source>
        <dbReference type="EMBL" id="KAG8092603.1"/>
    </source>
</evidence>
<feature type="transmembrane region" description="Helical" evidence="1">
    <location>
        <begin position="69"/>
        <end position="90"/>
    </location>
</feature>
<accession>A0A8J5WJ46</accession>